<evidence type="ECO:0000313" key="2">
    <source>
        <dbReference type="EMBL" id="KAJ8544079.1"/>
    </source>
</evidence>
<keyword evidence="3" id="KW-1185">Reference proteome</keyword>
<protein>
    <submittedName>
        <fullName evidence="2">Uncharacterized protein</fullName>
    </submittedName>
</protein>
<dbReference type="EMBL" id="JAJAGQ010000014">
    <property type="protein sequence ID" value="KAJ8544079.1"/>
    <property type="molecule type" value="Genomic_DNA"/>
</dbReference>
<name>A0A9Q1LX31_9SOLA</name>
<gene>
    <name evidence="2" type="ORF">K7X08_028590</name>
</gene>
<organism evidence="2 3">
    <name type="scientific">Anisodus acutangulus</name>
    <dbReference type="NCBI Taxonomy" id="402998"/>
    <lineage>
        <taxon>Eukaryota</taxon>
        <taxon>Viridiplantae</taxon>
        <taxon>Streptophyta</taxon>
        <taxon>Embryophyta</taxon>
        <taxon>Tracheophyta</taxon>
        <taxon>Spermatophyta</taxon>
        <taxon>Magnoliopsida</taxon>
        <taxon>eudicotyledons</taxon>
        <taxon>Gunneridae</taxon>
        <taxon>Pentapetalae</taxon>
        <taxon>asterids</taxon>
        <taxon>lamiids</taxon>
        <taxon>Solanales</taxon>
        <taxon>Solanaceae</taxon>
        <taxon>Solanoideae</taxon>
        <taxon>Hyoscyameae</taxon>
        <taxon>Anisodus</taxon>
    </lineage>
</organism>
<feature type="region of interest" description="Disordered" evidence="1">
    <location>
        <begin position="74"/>
        <end position="96"/>
    </location>
</feature>
<accession>A0A9Q1LX31</accession>
<dbReference type="Proteomes" id="UP001152561">
    <property type="component" value="Unassembled WGS sequence"/>
</dbReference>
<sequence length="96" mass="10051">MAKAEADRGLLVKVELPEKGIYVNRCRTLGTAANVIGVKGPVDDFPKLKSPEEVPSSNTKKLELACEGTPAAAIANAKAPNRRQSGQHTKAKGSGP</sequence>
<evidence type="ECO:0000313" key="3">
    <source>
        <dbReference type="Proteomes" id="UP001152561"/>
    </source>
</evidence>
<proteinExistence type="predicted"/>
<dbReference type="AlphaFoldDB" id="A0A9Q1LX31"/>
<evidence type="ECO:0000256" key="1">
    <source>
        <dbReference type="SAM" id="MobiDB-lite"/>
    </source>
</evidence>
<comment type="caution">
    <text evidence="2">The sequence shown here is derived from an EMBL/GenBank/DDBJ whole genome shotgun (WGS) entry which is preliminary data.</text>
</comment>
<reference evidence="3" key="1">
    <citation type="journal article" date="2023" name="Proc. Natl. Acad. Sci. U.S.A.">
        <title>Genomic and structural basis for evolution of tropane alkaloid biosynthesis.</title>
        <authorList>
            <person name="Wanga Y.-J."/>
            <person name="Taina T."/>
            <person name="Yua J.-Y."/>
            <person name="Lia J."/>
            <person name="Xua B."/>
            <person name="Chenc J."/>
            <person name="D'Auriad J.C."/>
            <person name="Huanga J.-P."/>
            <person name="Huanga S.-X."/>
        </authorList>
    </citation>
    <scope>NUCLEOTIDE SEQUENCE [LARGE SCALE GENOMIC DNA]</scope>
    <source>
        <strain evidence="3">cv. KIB-2019</strain>
    </source>
</reference>